<dbReference type="InParanoid" id="A0A1J7J713"/>
<dbReference type="Proteomes" id="UP000182658">
    <property type="component" value="Unassembled WGS sequence"/>
</dbReference>
<proteinExistence type="predicted"/>
<feature type="compositionally biased region" description="Basic and acidic residues" evidence="1">
    <location>
        <begin position="28"/>
        <end position="38"/>
    </location>
</feature>
<organism evidence="3 4">
    <name type="scientific">Coniochaeta ligniaria NRRL 30616</name>
    <dbReference type="NCBI Taxonomy" id="1408157"/>
    <lineage>
        <taxon>Eukaryota</taxon>
        <taxon>Fungi</taxon>
        <taxon>Dikarya</taxon>
        <taxon>Ascomycota</taxon>
        <taxon>Pezizomycotina</taxon>
        <taxon>Sordariomycetes</taxon>
        <taxon>Sordariomycetidae</taxon>
        <taxon>Coniochaetales</taxon>
        <taxon>Coniochaetaceae</taxon>
        <taxon>Coniochaeta</taxon>
    </lineage>
</organism>
<feature type="compositionally biased region" description="Basic residues" evidence="1">
    <location>
        <begin position="219"/>
        <end position="237"/>
    </location>
</feature>
<reference evidence="3 4" key="1">
    <citation type="submission" date="2016-10" db="EMBL/GenBank/DDBJ databases">
        <title>Draft genome sequence of Coniochaeta ligniaria NRRL30616, a lignocellulolytic fungus for bioabatement of inhibitors in plant biomass hydrolysates.</title>
        <authorList>
            <consortium name="DOE Joint Genome Institute"/>
            <person name="Jimenez D.J."/>
            <person name="Hector R.E."/>
            <person name="Riley R."/>
            <person name="Sun H."/>
            <person name="Grigoriev I.V."/>
            <person name="Van Elsas J.D."/>
            <person name="Nichols N.N."/>
        </authorList>
    </citation>
    <scope>NUCLEOTIDE SEQUENCE [LARGE SCALE GENOMIC DNA]</scope>
    <source>
        <strain evidence="3 4">NRRL 30616</strain>
    </source>
</reference>
<dbReference type="Pfam" id="PF20253">
    <property type="entry name" value="DUF6604"/>
    <property type="match status" value="1"/>
</dbReference>
<feature type="region of interest" description="Disordered" evidence="1">
    <location>
        <begin position="28"/>
        <end position="85"/>
    </location>
</feature>
<dbReference type="InterPro" id="IPR046539">
    <property type="entry name" value="DUF6604"/>
</dbReference>
<dbReference type="PANTHER" id="PTHR38795:SF1">
    <property type="entry name" value="DUF6604 DOMAIN-CONTAINING PROTEIN"/>
    <property type="match status" value="1"/>
</dbReference>
<protein>
    <recommendedName>
        <fullName evidence="2">DUF6604 domain-containing protein</fullName>
    </recommendedName>
</protein>
<feature type="domain" description="DUF6604" evidence="2">
    <location>
        <begin position="12"/>
        <end position="338"/>
    </location>
</feature>
<dbReference type="STRING" id="1408157.A0A1J7J713"/>
<feature type="compositionally biased region" description="Acidic residues" evidence="1">
    <location>
        <begin position="196"/>
        <end position="208"/>
    </location>
</feature>
<evidence type="ECO:0000313" key="4">
    <source>
        <dbReference type="Proteomes" id="UP000182658"/>
    </source>
</evidence>
<dbReference type="PANTHER" id="PTHR38795">
    <property type="entry name" value="DUF6604 DOMAIN-CONTAINING PROTEIN"/>
    <property type="match status" value="1"/>
</dbReference>
<evidence type="ECO:0000259" key="2">
    <source>
        <dbReference type="Pfam" id="PF20253"/>
    </source>
</evidence>
<dbReference type="EMBL" id="KV875101">
    <property type="protein sequence ID" value="OIW25584.1"/>
    <property type="molecule type" value="Genomic_DNA"/>
</dbReference>
<dbReference type="AlphaFoldDB" id="A0A1J7J713"/>
<keyword evidence="4" id="KW-1185">Reference proteome</keyword>
<dbReference type="OrthoDB" id="5238236at2759"/>
<gene>
    <name evidence="3" type="ORF">CONLIGDRAFT_498965</name>
</gene>
<feature type="compositionally biased region" description="Low complexity" evidence="1">
    <location>
        <begin position="47"/>
        <end position="57"/>
    </location>
</feature>
<feature type="compositionally biased region" description="Low complexity" evidence="1">
    <location>
        <begin position="72"/>
        <end position="85"/>
    </location>
</feature>
<sequence length="910" mass="102552">MEGHGGNFGTWRRYKIGQAQFTQWLKQTSEKLATRKEPDEDASGPIAEAASASTESASSRKKKKKGKDKISLVDSNGSSSDHSSVHWSQLEMMATTIVENADPDDIPDAPINILRDVVSLRKKSARFFNRLANDSKDETVKAKNATHEHILNVLDRVLGKFEGLRSRVHGRKEKPSGTVDVSDINNMFEHLEVQDAEAGAEDDDEQPSETESPVNGSSRKIKKNKNGVKKKGRKAQRSSRSNGQGSSSARSNGSSSSRLQPGRNWVDDITLAVHELDVDDPFDYYMLVYCFFEDFNIIRNYICERWCDYFYDGSVHLNTLAVITNAACEFFQQMEVDLRSVLGVRRRDLAQYTTMAQMLFIDYGIEHIDYDSYDDLDDDEANDRIFSEEADWLGLLTYYDMRQVLDNTPPGKVGTVPPSRMENPSDLYGATRALERRELIHRLVMEYMQEAATMKALKKNGFEDSIIPAETEVLLGFQRALESRLLPSFVVFSMQLYVDIRAIMEHKVGDAFADMQRTGQWVDQTMDAHKSNATGPRASLLKHLNGWQRDNRHYMLEDITLVDKNHRFEVMRINEPVPQFALHKADPIWAGLLDFRAKLITNDLGDRFASRVPLIEAAAYLYWAATAAAAKTNTTLPAWTDMDKFMDTYSEDSQFKLGLLQAPESAFAILNNWENMMAIFVTPDVSARSKAIAGRKLAQSIGIRTSLIRRYSWEEKEAHLSDPTTLFYCQELVMHRLRIVQDKYESEANTERILAAAREREANGGQAVGKMLRATGLDGDKPLLAPMKIDDEAEKELRRRAMLAQLSPLEVLKILDDSVTLLLEGVLSLDYFKLWDESVALLRAVNEAYSPEFRARVADKGTEPDCFAAIPILIAEELKASAAEHPSGAGTLGVLVQSVRKYLEENTLPS</sequence>
<evidence type="ECO:0000313" key="3">
    <source>
        <dbReference type="EMBL" id="OIW25584.1"/>
    </source>
</evidence>
<accession>A0A1J7J713</accession>
<feature type="compositionally biased region" description="Low complexity" evidence="1">
    <location>
        <begin position="238"/>
        <end position="258"/>
    </location>
</feature>
<feature type="compositionally biased region" description="Polar residues" evidence="1">
    <location>
        <begin position="209"/>
        <end position="218"/>
    </location>
</feature>
<feature type="region of interest" description="Disordered" evidence="1">
    <location>
        <begin position="196"/>
        <end position="261"/>
    </location>
</feature>
<evidence type="ECO:0000256" key="1">
    <source>
        <dbReference type="SAM" id="MobiDB-lite"/>
    </source>
</evidence>
<name>A0A1J7J713_9PEZI</name>